<evidence type="ECO:0000256" key="2">
    <source>
        <dbReference type="ARBA" id="ARBA00011974"/>
    </source>
</evidence>
<evidence type="ECO:0000313" key="8">
    <source>
        <dbReference type="Proteomes" id="UP001548590"/>
    </source>
</evidence>
<feature type="domain" description="Nucleoside phosphorylase" evidence="6">
    <location>
        <begin position="2"/>
        <end position="227"/>
    </location>
</feature>
<comment type="pathway">
    <text evidence="1">Amino-acid biosynthesis; L-methionine biosynthesis via salvage pathway; S-methyl-5-thio-alpha-D-ribose 1-phosphate from S-methyl-5'-thioadenosine (hydrolase route): step 1/2.</text>
</comment>
<dbReference type="Pfam" id="PF01048">
    <property type="entry name" value="PNP_UDP_1"/>
    <property type="match status" value="1"/>
</dbReference>
<organism evidence="7 8">
    <name type="scientific">Uliginosibacterium paludis</name>
    <dbReference type="NCBI Taxonomy" id="1615952"/>
    <lineage>
        <taxon>Bacteria</taxon>
        <taxon>Pseudomonadati</taxon>
        <taxon>Pseudomonadota</taxon>
        <taxon>Betaproteobacteria</taxon>
        <taxon>Rhodocyclales</taxon>
        <taxon>Zoogloeaceae</taxon>
        <taxon>Uliginosibacterium</taxon>
    </lineage>
</organism>
<dbReference type="CDD" id="cd09008">
    <property type="entry name" value="MTAN"/>
    <property type="match status" value="1"/>
</dbReference>
<dbReference type="GO" id="GO:0008782">
    <property type="term" value="F:adenosylhomocysteine nucleosidase activity"/>
    <property type="evidence" value="ECO:0007669"/>
    <property type="project" value="UniProtKB-EC"/>
</dbReference>
<reference evidence="7 8" key="1">
    <citation type="submission" date="2024-07" db="EMBL/GenBank/DDBJ databases">
        <title>Uliginosibacterium paludis KCTC:42655.</title>
        <authorList>
            <person name="Kim M.K."/>
        </authorList>
    </citation>
    <scope>NUCLEOTIDE SEQUENCE [LARGE SCALE GENOMIC DNA]</scope>
    <source>
        <strain evidence="7 8">KCTC 42655</strain>
    </source>
</reference>
<dbReference type="InterPro" id="IPR000845">
    <property type="entry name" value="Nucleoside_phosphorylase_d"/>
</dbReference>
<evidence type="ECO:0000256" key="4">
    <source>
        <dbReference type="ARBA" id="ARBA00022801"/>
    </source>
</evidence>
<dbReference type="InterPro" id="IPR010049">
    <property type="entry name" value="MTA_SAH_Nsdase"/>
</dbReference>
<dbReference type="SUPFAM" id="SSF53167">
    <property type="entry name" value="Purine and uridine phosphorylases"/>
    <property type="match status" value="1"/>
</dbReference>
<accession>A0ABV2CS81</accession>
<evidence type="ECO:0000313" key="7">
    <source>
        <dbReference type="EMBL" id="MET1490728.1"/>
    </source>
</evidence>
<evidence type="ECO:0000256" key="1">
    <source>
        <dbReference type="ARBA" id="ARBA00004945"/>
    </source>
</evidence>
<dbReference type="PANTHER" id="PTHR46832:SF1">
    <property type="entry name" value="5'-METHYLTHIOADENOSINE_S-ADENOSYLHOMOCYSTEINE NUCLEOSIDASE"/>
    <property type="match status" value="1"/>
</dbReference>
<evidence type="ECO:0000259" key="6">
    <source>
        <dbReference type="Pfam" id="PF01048"/>
    </source>
</evidence>
<dbReference type="InterPro" id="IPR035994">
    <property type="entry name" value="Nucleoside_phosphorylase_sf"/>
</dbReference>
<gene>
    <name evidence="7" type="ORF">ABVT11_12900</name>
</gene>
<name>A0ABV2CS81_9RHOO</name>
<protein>
    <recommendedName>
        <fullName evidence="2">adenosylhomocysteine nucleosidase</fullName>
        <ecNumber evidence="2">3.2.2.9</ecNumber>
    </recommendedName>
</protein>
<dbReference type="PANTHER" id="PTHR46832">
    <property type="entry name" value="5'-METHYLTHIOADENOSINE/S-ADENOSYLHOMOCYSTEINE NUCLEOSIDASE"/>
    <property type="match status" value="1"/>
</dbReference>
<sequence>MIIILGAMENEIESFLGALEETSTHEWNGFARHRGRLGGHEVLISRSGVGKVMAAMVTQNLIDTWKPRALLFTGIAGSLRETIDIGDTLLGRDLVQHDMDTSGLGIPRGQIPFTDYRFLPADPALLAIAQTYRPPQGQLHSGRICTGDQFITHRDLDSHRYLFDELDGDGVEMEGAAVAQVCALNRLPCLVARTISDRADGKAAESFAAFLPRASLNSLSLVRHILAALPTA</sequence>
<keyword evidence="3" id="KW-0028">Amino-acid biosynthesis</keyword>
<keyword evidence="4 7" id="KW-0378">Hydrolase</keyword>
<dbReference type="EMBL" id="JBEWLZ010000007">
    <property type="protein sequence ID" value="MET1490728.1"/>
    <property type="molecule type" value="Genomic_DNA"/>
</dbReference>
<comment type="caution">
    <text evidence="7">The sequence shown here is derived from an EMBL/GenBank/DDBJ whole genome shotgun (WGS) entry which is preliminary data.</text>
</comment>
<keyword evidence="5" id="KW-0486">Methionine biosynthesis</keyword>
<dbReference type="Proteomes" id="UP001548590">
    <property type="component" value="Unassembled WGS sequence"/>
</dbReference>
<keyword evidence="8" id="KW-1185">Reference proteome</keyword>
<dbReference type="NCBIfam" id="NF004079">
    <property type="entry name" value="PRK05584.1"/>
    <property type="match status" value="1"/>
</dbReference>
<dbReference type="NCBIfam" id="TIGR01704">
    <property type="entry name" value="MTA_SAH-Nsdase"/>
    <property type="match status" value="1"/>
</dbReference>
<keyword evidence="7" id="KW-0326">Glycosidase</keyword>
<evidence type="ECO:0000256" key="5">
    <source>
        <dbReference type="ARBA" id="ARBA00023167"/>
    </source>
</evidence>
<evidence type="ECO:0000256" key="3">
    <source>
        <dbReference type="ARBA" id="ARBA00022605"/>
    </source>
</evidence>
<dbReference type="EC" id="3.2.2.9" evidence="2"/>
<proteinExistence type="predicted"/>
<dbReference type="RefSeq" id="WP_345925985.1">
    <property type="nucleotide sequence ID" value="NZ_JBDIVF010000002.1"/>
</dbReference>
<dbReference type="Gene3D" id="3.40.50.1580">
    <property type="entry name" value="Nucleoside phosphorylase domain"/>
    <property type="match status" value="1"/>
</dbReference>